<name>A0A091BRT3_9GAMM</name>
<evidence type="ECO:0000259" key="3">
    <source>
        <dbReference type="Pfam" id="PF13194"/>
    </source>
</evidence>
<keyword evidence="1" id="KW-0812">Transmembrane</keyword>
<dbReference type="EMBL" id="AVCK01000012">
    <property type="protein sequence ID" value="KFN47035.1"/>
    <property type="molecule type" value="Genomic_DNA"/>
</dbReference>
<proteinExistence type="predicted"/>
<reference evidence="4 5" key="1">
    <citation type="submission" date="2013-09" db="EMBL/GenBank/DDBJ databases">
        <title>Genome sequencing of Arenimonas metalli.</title>
        <authorList>
            <person name="Chen F."/>
            <person name="Wang G."/>
        </authorList>
    </citation>
    <scope>NUCLEOTIDE SEQUENCE [LARGE SCALE GENOMIC DNA]</scope>
    <source>
        <strain evidence="4 5">CF5-1</strain>
    </source>
</reference>
<feature type="transmembrane region" description="Helical" evidence="1">
    <location>
        <begin position="144"/>
        <end position="163"/>
    </location>
</feature>
<evidence type="ECO:0000313" key="4">
    <source>
        <dbReference type="EMBL" id="KFN47035.1"/>
    </source>
</evidence>
<dbReference type="InterPro" id="IPR049177">
    <property type="entry name" value="MgtC_SapB_SrpB_YhiD_N"/>
</dbReference>
<feature type="transmembrane region" description="Helical" evidence="1">
    <location>
        <begin position="264"/>
        <end position="283"/>
    </location>
</feature>
<organism evidence="4 5">
    <name type="scientific">Arenimonas metalli CF5-1</name>
    <dbReference type="NCBI Taxonomy" id="1384056"/>
    <lineage>
        <taxon>Bacteria</taxon>
        <taxon>Pseudomonadati</taxon>
        <taxon>Pseudomonadota</taxon>
        <taxon>Gammaproteobacteria</taxon>
        <taxon>Lysobacterales</taxon>
        <taxon>Lysobacteraceae</taxon>
        <taxon>Arenimonas</taxon>
    </lineage>
</organism>
<feature type="transmembrane region" description="Helical" evidence="1">
    <location>
        <begin position="175"/>
        <end position="195"/>
    </location>
</feature>
<comment type="caution">
    <text evidence="4">The sequence shown here is derived from an EMBL/GenBank/DDBJ whole genome shotgun (WGS) entry which is preliminary data.</text>
</comment>
<feature type="transmembrane region" description="Helical" evidence="1">
    <location>
        <begin position="201"/>
        <end position="222"/>
    </location>
</feature>
<feature type="transmembrane region" description="Helical" evidence="1">
    <location>
        <begin position="35"/>
        <end position="54"/>
    </location>
</feature>
<dbReference type="PANTHER" id="PTHR39084:SF1">
    <property type="entry name" value="DUF4010 DOMAIN-CONTAINING PROTEIN"/>
    <property type="match status" value="1"/>
</dbReference>
<evidence type="ECO:0000313" key="5">
    <source>
        <dbReference type="Proteomes" id="UP000029393"/>
    </source>
</evidence>
<feature type="transmembrane region" description="Helical" evidence="1">
    <location>
        <begin position="94"/>
        <end position="124"/>
    </location>
</feature>
<keyword evidence="5" id="KW-1185">Reference proteome</keyword>
<feature type="transmembrane region" description="Helical" evidence="1">
    <location>
        <begin position="60"/>
        <end position="82"/>
    </location>
</feature>
<dbReference type="RefSeq" id="WP_034211171.1">
    <property type="nucleotide sequence ID" value="NZ_AVCK01000012.1"/>
</dbReference>
<feature type="transmembrane region" description="Helical" evidence="1">
    <location>
        <begin position="304"/>
        <end position="323"/>
    </location>
</feature>
<keyword evidence="1" id="KW-1133">Transmembrane helix</keyword>
<dbReference type="OrthoDB" id="9813718at2"/>
<gene>
    <name evidence="4" type="ORF">N787_01675</name>
</gene>
<dbReference type="Proteomes" id="UP000029393">
    <property type="component" value="Unassembled WGS sequence"/>
</dbReference>
<dbReference type="AlphaFoldDB" id="A0A091BRT3"/>
<dbReference type="Pfam" id="PF13194">
    <property type="entry name" value="DUF4010"/>
    <property type="match status" value="1"/>
</dbReference>
<feature type="transmembrane region" description="Helical" evidence="1">
    <location>
        <begin position="380"/>
        <end position="413"/>
    </location>
</feature>
<feature type="transmembrane region" description="Helical" evidence="1">
    <location>
        <begin position="234"/>
        <end position="258"/>
    </location>
</feature>
<dbReference type="eggNOG" id="COG3174">
    <property type="taxonomic scope" value="Bacteria"/>
</dbReference>
<keyword evidence="1" id="KW-0472">Membrane</keyword>
<feature type="domain" description="MgtC/SapB/SrpB/YhiD N-terminal" evidence="2">
    <location>
        <begin position="7"/>
        <end position="131"/>
    </location>
</feature>
<dbReference type="PATRIC" id="fig|1384056.3.peg.963"/>
<evidence type="ECO:0000259" key="2">
    <source>
        <dbReference type="Pfam" id="PF02308"/>
    </source>
</evidence>
<dbReference type="InterPro" id="IPR025105">
    <property type="entry name" value="DUF4010"/>
</dbReference>
<dbReference type="PANTHER" id="PTHR39084">
    <property type="entry name" value="MEMBRANE PROTEIN-RELATED"/>
    <property type="match status" value="1"/>
</dbReference>
<feature type="domain" description="DUF4010" evidence="3">
    <location>
        <begin position="180"/>
        <end position="384"/>
    </location>
</feature>
<feature type="transmembrane region" description="Helical" evidence="1">
    <location>
        <begin position="329"/>
        <end position="347"/>
    </location>
</feature>
<protein>
    <submittedName>
        <fullName evidence="4">Uncharacterized protein</fullName>
    </submittedName>
</protein>
<accession>A0A091BRT3</accession>
<dbReference type="Pfam" id="PF02308">
    <property type="entry name" value="MgtC"/>
    <property type="match status" value="1"/>
</dbReference>
<feature type="transmembrane region" description="Helical" evidence="1">
    <location>
        <begin position="354"/>
        <end position="374"/>
    </location>
</feature>
<sequence>MDELSGLLFSLAAGLLVGVERGWRQRSVAEGHRPAGLRTFGVIGLLGGLGALGAQRWGDGVLIALGAAVALALVAGYGATVWMHRAMGLTTLMAGLATFMIGALAAGGAPAAAAAAAVVMVLLLQLKDTLHTGIARLSSEELAAAFQLLLISVVILPVLPDQGFGPYGAINPYRFWWAVVLIAGLSFAGYVAMRVTGPRRGLMITALLGGIVSSTATTAALARMAATTPALARPAAAGAILACAAMFARMIGVIAVTAPPLLARLWPILAAMAVAGGVLGLLWQRTSHASLPEPALRNPLALRFALGFAALLAVVALVSRALTDWWGEAGLFLTSAIAGLADVDAIIVSTGRMVGEGIVTPAAAAWALLLGAAVNQATKLALAAGLAGHAVAGPLALAYALMATAGALTAWFMA</sequence>
<evidence type="ECO:0000256" key="1">
    <source>
        <dbReference type="SAM" id="Phobius"/>
    </source>
</evidence>